<dbReference type="AlphaFoldDB" id="K0VLF9"/>
<protein>
    <recommendedName>
        <fullName evidence="4">PE-PGRS family protein</fullName>
    </recommendedName>
</protein>
<organism evidence="2 3">
    <name type="scientific">Mycolicibacterium fortuitum subsp. fortuitum DSM 46621 = ATCC 6841 = JCM 6387</name>
    <dbReference type="NCBI Taxonomy" id="1214102"/>
    <lineage>
        <taxon>Bacteria</taxon>
        <taxon>Bacillati</taxon>
        <taxon>Actinomycetota</taxon>
        <taxon>Actinomycetes</taxon>
        <taxon>Mycobacteriales</taxon>
        <taxon>Mycobacteriaceae</taxon>
        <taxon>Mycolicibacterium</taxon>
    </lineage>
</organism>
<evidence type="ECO:0000313" key="3">
    <source>
        <dbReference type="Proteomes" id="UP000006043"/>
    </source>
</evidence>
<dbReference type="HOGENOM" id="CLU_602466_0_0_11"/>
<dbReference type="EMBL" id="ALQB01000006">
    <property type="protein sequence ID" value="EJZ15803.1"/>
    <property type="molecule type" value="Genomic_DNA"/>
</dbReference>
<evidence type="ECO:0000256" key="1">
    <source>
        <dbReference type="SAM" id="MobiDB-lite"/>
    </source>
</evidence>
<dbReference type="RefSeq" id="WP_003880428.1">
    <property type="nucleotide sequence ID" value="NZ_JH814723.1"/>
</dbReference>
<gene>
    <name evidence="2" type="ORF">MFORT_02799</name>
</gene>
<reference evidence="2 3" key="1">
    <citation type="journal article" date="2012" name="J. Bacteriol.">
        <title>Complete Genome Sequence of Mycobacterium fortuitum subsp. fortuitum Type Strain DSM46621.</title>
        <authorList>
            <person name="Ho Y.S."/>
            <person name="Adroub S.A."/>
            <person name="Aleisa F."/>
            <person name="Mahmood H."/>
            <person name="Othoum G."/>
            <person name="Rashid F."/>
            <person name="Zaher M."/>
            <person name="Ali S."/>
            <person name="Bitter W."/>
            <person name="Pain A."/>
            <person name="Abdallah A.M."/>
        </authorList>
    </citation>
    <scope>NUCLEOTIDE SEQUENCE [LARGE SCALE GENOMIC DNA]</scope>
    <source>
        <strain evidence="3">DSM46621</strain>
    </source>
</reference>
<evidence type="ECO:0000313" key="2">
    <source>
        <dbReference type="EMBL" id="EJZ15803.1"/>
    </source>
</evidence>
<sequence length="454" mass="46228">MRASGSVRIFGRSAIADASPEPKEIELHLALRPYVTAGVALVGAGVIAVTPAIAPPASIQPQTQAIELTAAVDPLTQWAGIITRTVTEASQFAQTIAANPAPILQQITQNQLGNAQTVSNALQAFANGMGAMLDPSRPGGTVYLLIEAVRHLQQGDPVAASQAAWNGILGFLYQALPLSNLTSIQATMATNFGKAVTELAKLPYSIGFVSIGIAHAPFQAFEETSAAVMEALADHDPTAAAVALVSFPGTVVDYAVNGYPVGNLRLGGLLGGSGLFQTLNNARTKIAKAIAPPAPAASFTEQIAASTPNTTPSNSDTTQWQDETDLAPTENAPLATPPTALAAKTVAAEKSPVAHAAAPEHEPAGLAAAPLVRTGLIAAPDKSGARGPAIRPAAKAVSPVRDGITATVNKLGEGVKKAFNKPDKTAKPDNVKSSEGSNSAGKHRAGSGKSGDAE</sequence>
<accession>K0VLF9</accession>
<feature type="region of interest" description="Disordered" evidence="1">
    <location>
        <begin position="410"/>
        <end position="454"/>
    </location>
</feature>
<dbReference type="Proteomes" id="UP000006043">
    <property type="component" value="Unassembled WGS sequence"/>
</dbReference>
<evidence type="ECO:0008006" key="4">
    <source>
        <dbReference type="Google" id="ProtNLM"/>
    </source>
</evidence>
<comment type="caution">
    <text evidence="2">The sequence shown here is derived from an EMBL/GenBank/DDBJ whole genome shotgun (WGS) entry which is preliminary data.</text>
</comment>
<name>K0VLF9_MYCFO</name>
<proteinExistence type="predicted"/>
<dbReference type="GeneID" id="93411120"/>
<dbReference type="PATRIC" id="fig|1214102.3.peg.556"/>
<feature type="compositionally biased region" description="Basic and acidic residues" evidence="1">
    <location>
        <begin position="413"/>
        <end position="432"/>
    </location>
</feature>